<keyword evidence="3" id="KW-1185">Reference proteome</keyword>
<evidence type="ECO:0000256" key="1">
    <source>
        <dbReference type="SAM" id="MobiDB-lite"/>
    </source>
</evidence>
<evidence type="ECO:0000313" key="3">
    <source>
        <dbReference type="Proteomes" id="UP001197328"/>
    </source>
</evidence>
<name>A0ABQ7S1Y4_PICAN</name>
<feature type="region of interest" description="Disordered" evidence="1">
    <location>
        <begin position="1119"/>
        <end position="1147"/>
    </location>
</feature>
<feature type="region of interest" description="Disordered" evidence="1">
    <location>
        <begin position="701"/>
        <end position="731"/>
    </location>
</feature>
<evidence type="ECO:0000313" key="2">
    <source>
        <dbReference type="EMBL" id="KAG7851996.1"/>
    </source>
</evidence>
<reference evidence="2 3" key="1">
    <citation type="journal article" date="2021" name="G3 (Bethesda)">
        <title>Genomic diversity, chromosomal rearrangements, and interspecies hybridization in the ogataea polymorpha species complex.</title>
        <authorList>
            <person name="Hanson S.J."/>
            <person name="Cinneide E.O."/>
            <person name="Salzberg L.I."/>
            <person name="Wolfe K.H."/>
            <person name="McGowan J."/>
            <person name="Fitzpatrick D.A."/>
            <person name="Matlin K."/>
        </authorList>
    </citation>
    <scope>NUCLEOTIDE SEQUENCE [LARGE SCALE GENOMIC DNA]</scope>
    <source>
        <strain evidence="2">51-138</strain>
    </source>
</reference>
<feature type="compositionally biased region" description="Basic and acidic residues" evidence="1">
    <location>
        <begin position="1119"/>
        <end position="1144"/>
    </location>
</feature>
<protein>
    <submittedName>
        <fullName evidence="2">Uncharacterized protein</fullName>
    </submittedName>
</protein>
<gene>
    <name evidence="2" type="ORF">KL940_000878</name>
</gene>
<organism evidence="2 3">
    <name type="scientific">Pichia angusta</name>
    <name type="common">Yeast</name>
    <name type="synonym">Hansenula polymorpha</name>
    <dbReference type="NCBI Taxonomy" id="870730"/>
    <lineage>
        <taxon>Eukaryota</taxon>
        <taxon>Fungi</taxon>
        <taxon>Dikarya</taxon>
        <taxon>Ascomycota</taxon>
        <taxon>Saccharomycotina</taxon>
        <taxon>Pichiomycetes</taxon>
        <taxon>Pichiales</taxon>
        <taxon>Pichiaceae</taxon>
        <taxon>Ogataea</taxon>
    </lineage>
</organism>
<accession>A0ABQ7S1Y4</accession>
<comment type="caution">
    <text evidence="2">The sequence shown here is derived from an EMBL/GenBank/DDBJ whole genome shotgun (WGS) entry which is preliminary data.</text>
</comment>
<feature type="compositionally biased region" description="Basic and acidic residues" evidence="1">
    <location>
        <begin position="701"/>
        <end position="720"/>
    </location>
</feature>
<proteinExistence type="predicted"/>
<dbReference type="EMBL" id="JAHLVD010000002">
    <property type="protein sequence ID" value="KAG7851996.1"/>
    <property type="molecule type" value="Genomic_DNA"/>
</dbReference>
<dbReference type="Proteomes" id="UP001197328">
    <property type="component" value="Unassembled WGS sequence"/>
</dbReference>
<sequence length="1160" mass="127147">MDGPMRLCAAEVSCAGSARSRYILRFRFTQQERKFKRRTAKIISPWGGAASYLSKRSLKKSSKLSKAATSGSRSSAWLDRAYDSAGLYSCSATCWGRSATDSVSLFWDEFRAFGVCECVSLAMSTSLRTILAMVSVADARVHHEVELERRRALDEVVGQQQEPVERLERVLARRAVADAQLGSAGVRSPDEFPGQHDVREIVRRGEHLRDVFLDDFGPFLLPFLLLREAQQFAVYIVAERRAGESARQPQVQLDLGDLDGVAERGFRELQRELEQVVVGGREHDGSGVADRILEMARAHGVEDAQMEQVDLVEDAHADAATDIFEVDGNYEMFESDARQQPAVEFGLLGLARDVVQRNVQYGLYIVIAERLSDESDAQQLGGQHVQLLLLLDVFIVFVKTHGQDDKHARDKRVFEHVLAVDGRDAAWDDPEMRDLQKAARELETQPLVVEVKPQKLVADALERVAAAGPVEQLGVDLLDDVQRRERVVVGQQLVLVGHRKVQLVAGAQRLLHQVQQRRELAVKRLDGLLDTAQARVSGLRGCGLRLVPNGTGAVFDERAVQPQSQTPLAAALAGVVVALRLELATALAAEDAAFLLARSRDLGVDLAQKRVVDGGLGSDRKRAETLGFGPAEHARAVGARVGARRGVDRALGGAVLVFQALISHKEEKKKITKFHECDFSRSHAVRGNSALQSNETYLELHSKPRDAKAEQHGRKADARRRGGRGPAPGQRLSRVVAVGDAAVDARGARRDVARLVHKQHLGGPRRAGAALDLPAAHHAADLLFHPLVAVELRRCRLDDGAALDHLELFEAARVDVALELDRTADRAQDREKVDPGDLVVVDDHQPAADLGQRRELDGAHLLVVDHAERHARGLQLWQLELAEPVVDELRRVLHHLQVLQVQATGVLDGDGVGPGEVRERHLQVSGVGSNQQSVGDLLDRGVDALQEPVVVDIERLERLDVEAGEARERGVAHHDRVDFLDALVEVDGAQNRKHLPLDRVDAFQLGQRNGSQRGQRVEGKRAVDRGELDTLDSQQTARVGHAQRALDVRDGAEVQTVGVVALDDDVAGDDLAVVEVSHVAGRVDVVVLLEAFRLDLCVLCVVGVVGSVDEPAGAAACQRAEDGENDGGFHGKKEEREKRERYGASERQMPRRLPCAYVTV</sequence>